<dbReference type="Proteomes" id="UP001163046">
    <property type="component" value="Unassembled WGS sequence"/>
</dbReference>
<dbReference type="PANTHER" id="PTHR36910">
    <property type="match status" value="1"/>
</dbReference>
<protein>
    <submittedName>
        <fullName evidence="1">Uncharacterized protein</fullName>
    </submittedName>
</protein>
<dbReference type="OrthoDB" id="407325at2759"/>
<evidence type="ECO:0000313" key="1">
    <source>
        <dbReference type="EMBL" id="KAJ7383195.1"/>
    </source>
</evidence>
<keyword evidence="2" id="KW-1185">Reference proteome</keyword>
<dbReference type="PANTHER" id="PTHR36910:SF8">
    <property type="match status" value="1"/>
</dbReference>
<gene>
    <name evidence="1" type="ORF">OS493_030353</name>
</gene>
<dbReference type="InterPro" id="IPR016024">
    <property type="entry name" value="ARM-type_fold"/>
</dbReference>
<name>A0A9W9ZKP4_9CNID</name>
<organism evidence="1 2">
    <name type="scientific">Desmophyllum pertusum</name>
    <dbReference type="NCBI Taxonomy" id="174260"/>
    <lineage>
        <taxon>Eukaryota</taxon>
        <taxon>Metazoa</taxon>
        <taxon>Cnidaria</taxon>
        <taxon>Anthozoa</taxon>
        <taxon>Hexacorallia</taxon>
        <taxon>Scleractinia</taxon>
        <taxon>Caryophylliina</taxon>
        <taxon>Caryophylliidae</taxon>
        <taxon>Desmophyllum</taxon>
    </lineage>
</organism>
<proteinExistence type="predicted"/>
<dbReference type="EMBL" id="MU825905">
    <property type="protein sequence ID" value="KAJ7383195.1"/>
    <property type="molecule type" value="Genomic_DNA"/>
</dbReference>
<sequence length="282" mass="31114">MTAIVCQFLWSGIASSGEDSTRSEGPQYMLKFGLTALTALPDFIMSSVHSVLFSLLVHPQLSIREHTTKALSAILSRCHFEVALSSFQEVINRLCHGTQGDGPGQEITQGISELPHHAVFRQHFKFLKAHEAEGLLGVCLFLIKHIPPGYLLPKWPLYFSTLNLYLMHPASTVRQATSTAFKYLVAKDSSNPVFLKLVLQGLAADWKVEKDLLVANLRSSQGSDHLEPSLSNTFHNSDDDISAHACENQVPFQRTPSPMLSPDLCYVSADSLSSFGEFCLLP</sequence>
<dbReference type="AlphaFoldDB" id="A0A9W9ZKP4"/>
<dbReference type="SUPFAM" id="SSF48371">
    <property type="entry name" value="ARM repeat"/>
    <property type="match status" value="1"/>
</dbReference>
<accession>A0A9W9ZKP4</accession>
<reference evidence="1" key="1">
    <citation type="submission" date="2023-01" db="EMBL/GenBank/DDBJ databases">
        <title>Genome assembly of the deep-sea coral Lophelia pertusa.</title>
        <authorList>
            <person name="Herrera S."/>
            <person name="Cordes E."/>
        </authorList>
    </citation>
    <scope>NUCLEOTIDE SEQUENCE</scope>
    <source>
        <strain evidence="1">USNM1676648</strain>
        <tissue evidence="1">Polyp</tissue>
    </source>
</reference>
<comment type="caution">
    <text evidence="1">The sequence shown here is derived from an EMBL/GenBank/DDBJ whole genome shotgun (WGS) entry which is preliminary data.</text>
</comment>
<evidence type="ECO:0000313" key="2">
    <source>
        <dbReference type="Proteomes" id="UP001163046"/>
    </source>
</evidence>